<dbReference type="EMBL" id="SNRW01000923">
    <property type="protein sequence ID" value="KAA6398592.1"/>
    <property type="molecule type" value="Genomic_DNA"/>
</dbReference>
<name>A0A5J4WVI5_9EUKA</name>
<feature type="transmembrane region" description="Helical" evidence="5">
    <location>
        <begin position="181"/>
        <end position="200"/>
    </location>
</feature>
<dbReference type="GO" id="GO:0005315">
    <property type="term" value="F:phosphate transmembrane transporter activity"/>
    <property type="evidence" value="ECO:0007669"/>
    <property type="project" value="TreeGrafter"/>
</dbReference>
<dbReference type="PANTHER" id="PTHR10283">
    <property type="entry name" value="SOLUTE CARRIER FAMILY 13 MEMBER"/>
    <property type="match status" value="1"/>
</dbReference>
<feature type="transmembrane region" description="Helical" evidence="5">
    <location>
        <begin position="99"/>
        <end position="117"/>
    </location>
</feature>
<protein>
    <submittedName>
        <fullName evidence="6">Uncharacterized protein</fullName>
    </submittedName>
</protein>
<dbReference type="Gene3D" id="1.25.10.10">
    <property type="entry name" value="Leucine-rich Repeat Variant"/>
    <property type="match status" value="1"/>
</dbReference>
<comment type="subcellular location">
    <subcellularLocation>
        <location evidence="1">Membrane</location>
        <topology evidence="1">Multi-pass membrane protein</topology>
    </subcellularLocation>
</comment>
<dbReference type="PANTHER" id="PTHR10283:SF92">
    <property type="entry name" value="LOW-AFFINITY PHOSPHATE TRANSPORTER PHO91"/>
    <property type="match status" value="1"/>
</dbReference>
<keyword evidence="3 5" id="KW-1133">Transmembrane helix</keyword>
<gene>
    <name evidence="6" type="ORF">EZS28_005877</name>
</gene>
<feature type="transmembrane region" description="Helical" evidence="5">
    <location>
        <begin position="123"/>
        <end position="142"/>
    </location>
</feature>
<comment type="caution">
    <text evidence="6">The sequence shown here is derived from an EMBL/GenBank/DDBJ whole genome shotgun (WGS) entry which is preliminary data.</text>
</comment>
<evidence type="ECO:0000256" key="5">
    <source>
        <dbReference type="SAM" id="Phobius"/>
    </source>
</evidence>
<evidence type="ECO:0000313" key="6">
    <source>
        <dbReference type="EMBL" id="KAA6398592.1"/>
    </source>
</evidence>
<dbReference type="GO" id="GO:0006817">
    <property type="term" value="P:phosphate ion transport"/>
    <property type="evidence" value="ECO:0007669"/>
    <property type="project" value="TreeGrafter"/>
</dbReference>
<feature type="transmembrane region" description="Helical" evidence="5">
    <location>
        <begin position="221"/>
        <end position="246"/>
    </location>
</feature>
<keyword evidence="2 5" id="KW-0812">Transmembrane</keyword>
<reference evidence="6 7" key="1">
    <citation type="submission" date="2019-03" db="EMBL/GenBank/DDBJ databases">
        <title>Single cell metagenomics reveals metabolic interactions within the superorganism composed of flagellate Streblomastix strix and complex community of Bacteroidetes bacteria on its surface.</title>
        <authorList>
            <person name="Treitli S.C."/>
            <person name="Kolisko M."/>
            <person name="Husnik F."/>
            <person name="Keeling P."/>
            <person name="Hampl V."/>
        </authorList>
    </citation>
    <scope>NUCLEOTIDE SEQUENCE [LARGE SCALE GENOMIC DNA]</scope>
    <source>
        <strain evidence="6">ST1C</strain>
    </source>
</reference>
<accession>A0A5J4WVI5</accession>
<dbReference type="SUPFAM" id="SSF48371">
    <property type="entry name" value="ARM repeat"/>
    <property type="match status" value="1"/>
</dbReference>
<keyword evidence="4 5" id="KW-0472">Membrane</keyword>
<evidence type="ECO:0000256" key="3">
    <source>
        <dbReference type="ARBA" id="ARBA00022989"/>
    </source>
</evidence>
<sequence length="441" mass="49244">MNDDTIQLDGAGIEVNDTSFSDVEESNIDIYSEGMSESLDIDKKFKEIQEQMENELNQNIDNNRVNEDEDAKMAQIQIMQASKIDPSSKEQAPLLYFKIKYPVVIISLIPLLVLGVIPWSENIAPQMRCLGLLIYACILWAFEGIPAHVTALSIPMFASLLKIVGTSFADGAQQLIQSTASNTPFVAIGGFAIALGMKYTGLDTKIISAMLQFKITRKPAVFLLLIITLEYLLTIAISNVSSLFYLTMAKQPRLEDKSNSEEDESKSEEDGKIMEICNDYYNIFEKYGNNYVVCDEIPFDATSEELNRFFDQIDTIQDGVIYLLNQNCLLHGESENMRQNAAVVLANISGIISDNFIETIVKLAESEDNIIKSYALELLLNIAQNGGNEIENEVKSTIGNLKFLELIGDSDFALNEQILQVVMKWTSNATKFTKNCFKLAS</sequence>
<dbReference type="InterPro" id="IPR016024">
    <property type="entry name" value="ARM-type_fold"/>
</dbReference>
<organism evidence="6 7">
    <name type="scientific">Streblomastix strix</name>
    <dbReference type="NCBI Taxonomy" id="222440"/>
    <lineage>
        <taxon>Eukaryota</taxon>
        <taxon>Metamonada</taxon>
        <taxon>Preaxostyla</taxon>
        <taxon>Oxymonadida</taxon>
        <taxon>Streblomastigidae</taxon>
        <taxon>Streblomastix</taxon>
    </lineage>
</organism>
<evidence type="ECO:0000313" key="7">
    <source>
        <dbReference type="Proteomes" id="UP000324800"/>
    </source>
</evidence>
<dbReference type="AlphaFoldDB" id="A0A5J4WVI5"/>
<dbReference type="GO" id="GO:0006797">
    <property type="term" value="P:polyphosphate metabolic process"/>
    <property type="evidence" value="ECO:0007669"/>
    <property type="project" value="TreeGrafter"/>
</dbReference>
<dbReference type="OrthoDB" id="10260443at2759"/>
<proteinExistence type="predicted"/>
<dbReference type="InterPro" id="IPR011989">
    <property type="entry name" value="ARM-like"/>
</dbReference>
<evidence type="ECO:0000256" key="1">
    <source>
        <dbReference type="ARBA" id="ARBA00004141"/>
    </source>
</evidence>
<evidence type="ECO:0000256" key="2">
    <source>
        <dbReference type="ARBA" id="ARBA00022692"/>
    </source>
</evidence>
<dbReference type="GO" id="GO:0005886">
    <property type="term" value="C:plasma membrane"/>
    <property type="evidence" value="ECO:0007669"/>
    <property type="project" value="TreeGrafter"/>
</dbReference>
<evidence type="ECO:0000256" key="4">
    <source>
        <dbReference type="ARBA" id="ARBA00023136"/>
    </source>
</evidence>
<dbReference type="Proteomes" id="UP000324800">
    <property type="component" value="Unassembled WGS sequence"/>
</dbReference>